<dbReference type="EMBL" id="CP115149">
    <property type="protein sequence ID" value="WBL37270.1"/>
    <property type="molecule type" value="Genomic_DNA"/>
</dbReference>
<organism evidence="8 9">
    <name type="scientific">Tepidiforma flava</name>
    <dbReference type="NCBI Taxonomy" id="3004094"/>
    <lineage>
        <taxon>Bacteria</taxon>
        <taxon>Bacillati</taxon>
        <taxon>Chloroflexota</taxon>
        <taxon>Tepidiformia</taxon>
        <taxon>Tepidiformales</taxon>
        <taxon>Tepidiformaceae</taxon>
        <taxon>Tepidiforma</taxon>
    </lineage>
</organism>
<keyword evidence="9" id="KW-1185">Reference proteome</keyword>
<dbReference type="PANTHER" id="PTHR10629">
    <property type="entry name" value="CYTOSINE-SPECIFIC METHYLTRANSFERASE"/>
    <property type="match status" value="1"/>
</dbReference>
<evidence type="ECO:0000256" key="4">
    <source>
        <dbReference type="ARBA" id="ARBA00022691"/>
    </source>
</evidence>
<evidence type="ECO:0000313" key="8">
    <source>
        <dbReference type="EMBL" id="WBL37270.1"/>
    </source>
</evidence>
<dbReference type="NCBIfam" id="TIGR00675">
    <property type="entry name" value="dcm"/>
    <property type="match status" value="1"/>
</dbReference>
<gene>
    <name evidence="8" type="ORF">O0235_06785</name>
</gene>
<dbReference type="PRINTS" id="PR00105">
    <property type="entry name" value="C5METTRFRASE"/>
</dbReference>
<proteinExistence type="inferred from homology"/>
<dbReference type="PROSITE" id="PS51679">
    <property type="entry name" value="SAM_MT_C5"/>
    <property type="match status" value="1"/>
</dbReference>
<sequence length="335" mass="36941">MSHQTAFSVVSLFSGCGGFDLGFVGGFTFLGHYYPFNAFAIIWANDIDPSAARTYSTNVAPNIIAADVRDALPQLPSAADLVIGGFPCQDVSINGKRQGLAGKRTNLYTVMLDVISQLRPRMFVAENVKSLLFKYNRTTFSRILADFASLGYTLTFQVLNAADFGVPQIRERLFIVGTHHGIPPFTFPTPTHTQSQWITSHIALSDLEDSPENPSIQHIWSRAKPSPDQGKRQIARDRPATTIRAEHHGNIQFHYLGHRRLSLREAARLQSFPDSFIFHGGMRAIERQIGNAVPPVLAWHVATACAATLTERELQTGPIPRPAYQLSLATSASDL</sequence>
<dbReference type="Gene3D" id="3.90.120.10">
    <property type="entry name" value="DNA Methylase, subunit A, domain 2"/>
    <property type="match status" value="1"/>
</dbReference>
<protein>
    <recommendedName>
        <fullName evidence="1">DNA (cytosine-5-)-methyltransferase</fullName>
        <ecNumber evidence="1">2.1.1.37</ecNumber>
    </recommendedName>
</protein>
<evidence type="ECO:0000256" key="6">
    <source>
        <dbReference type="PROSITE-ProRule" id="PRU01016"/>
    </source>
</evidence>
<dbReference type="GO" id="GO:0032259">
    <property type="term" value="P:methylation"/>
    <property type="evidence" value="ECO:0007669"/>
    <property type="project" value="UniProtKB-KW"/>
</dbReference>
<dbReference type="EC" id="2.1.1.37" evidence="1"/>
<dbReference type="InterPro" id="IPR001525">
    <property type="entry name" value="C5_MeTfrase"/>
</dbReference>
<dbReference type="GO" id="GO:0008168">
    <property type="term" value="F:methyltransferase activity"/>
    <property type="evidence" value="ECO:0007669"/>
    <property type="project" value="UniProtKB-KW"/>
</dbReference>
<evidence type="ECO:0000256" key="2">
    <source>
        <dbReference type="ARBA" id="ARBA00022603"/>
    </source>
</evidence>
<evidence type="ECO:0000256" key="7">
    <source>
        <dbReference type="RuleBase" id="RU000416"/>
    </source>
</evidence>
<keyword evidence="4 6" id="KW-0949">S-adenosyl-L-methionine</keyword>
<dbReference type="Proteomes" id="UP001212803">
    <property type="component" value="Chromosome"/>
</dbReference>
<dbReference type="InterPro" id="IPR029063">
    <property type="entry name" value="SAM-dependent_MTases_sf"/>
</dbReference>
<evidence type="ECO:0000256" key="1">
    <source>
        <dbReference type="ARBA" id="ARBA00011975"/>
    </source>
</evidence>
<keyword evidence="2 6" id="KW-0489">Methyltransferase</keyword>
<dbReference type="Gene3D" id="3.40.50.150">
    <property type="entry name" value="Vaccinia Virus protein VP39"/>
    <property type="match status" value="1"/>
</dbReference>
<reference evidence="8 9" key="1">
    <citation type="journal article" date="2023" name="ISME J.">
        <title>Thermophilic Dehalococcoidia with unusual traits shed light on an unexpected past.</title>
        <authorList>
            <person name="Palmer M."/>
            <person name="Covington J.K."/>
            <person name="Zhou E.M."/>
            <person name="Thomas S.C."/>
            <person name="Habib N."/>
            <person name="Seymour C.O."/>
            <person name="Lai D."/>
            <person name="Johnston J."/>
            <person name="Hashimi A."/>
            <person name="Jiao J.Y."/>
            <person name="Muok A.R."/>
            <person name="Liu L."/>
            <person name="Xian W.D."/>
            <person name="Zhi X.Y."/>
            <person name="Li M.M."/>
            <person name="Silva L.P."/>
            <person name="Bowen B.P."/>
            <person name="Louie K."/>
            <person name="Briegel A."/>
            <person name="Pett-Ridge J."/>
            <person name="Weber P.K."/>
            <person name="Tocheva E.I."/>
            <person name="Woyke T."/>
            <person name="Northen T.R."/>
            <person name="Mayali X."/>
            <person name="Li W.J."/>
            <person name="Hedlund B.P."/>
        </authorList>
    </citation>
    <scope>NUCLEOTIDE SEQUENCE [LARGE SCALE GENOMIC DNA]</scope>
    <source>
        <strain evidence="8 9">YIM 72310</strain>
    </source>
</reference>
<keyword evidence="3 6" id="KW-0808">Transferase</keyword>
<name>A0ABY7MB28_9CHLR</name>
<dbReference type="Pfam" id="PF00145">
    <property type="entry name" value="DNA_methylase"/>
    <property type="match status" value="2"/>
</dbReference>
<feature type="active site" evidence="6">
    <location>
        <position position="88"/>
    </location>
</feature>
<evidence type="ECO:0000256" key="5">
    <source>
        <dbReference type="ARBA" id="ARBA00022747"/>
    </source>
</evidence>
<dbReference type="CDD" id="cd00315">
    <property type="entry name" value="Cyt_C5_DNA_methylase"/>
    <property type="match status" value="1"/>
</dbReference>
<keyword evidence="5" id="KW-0680">Restriction system</keyword>
<dbReference type="SUPFAM" id="SSF53335">
    <property type="entry name" value="S-adenosyl-L-methionine-dependent methyltransferases"/>
    <property type="match status" value="1"/>
</dbReference>
<dbReference type="InterPro" id="IPR050390">
    <property type="entry name" value="C5-Methyltransferase"/>
</dbReference>
<evidence type="ECO:0000256" key="3">
    <source>
        <dbReference type="ARBA" id="ARBA00022679"/>
    </source>
</evidence>
<dbReference type="RefSeq" id="WP_270057783.1">
    <property type="nucleotide sequence ID" value="NZ_CP115149.1"/>
</dbReference>
<comment type="similarity">
    <text evidence="6 7">Belongs to the class I-like SAM-binding methyltransferase superfamily. C5-methyltransferase family.</text>
</comment>
<accession>A0ABY7MB28</accession>
<evidence type="ECO:0000313" key="9">
    <source>
        <dbReference type="Proteomes" id="UP001212803"/>
    </source>
</evidence>
<dbReference type="PANTHER" id="PTHR10629:SF52">
    <property type="entry name" value="DNA (CYTOSINE-5)-METHYLTRANSFERASE 1"/>
    <property type="match status" value="1"/>
</dbReference>